<evidence type="ECO:0000313" key="4">
    <source>
        <dbReference type="Proteomes" id="UP000027037"/>
    </source>
</evidence>
<comment type="caution">
    <text evidence="3">The sequence shown here is derived from an EMBL/GenBank/DDBJ whole genome shotgun (WGS) entry which is preliminary data.</text>
</comment>
<evidence type="ECO:0000256" key="1">
    <source>
        <dbReference type="SAM" id="MobiDB-lite"/>
    </source>
</evidence>
<keyword evidence="2" id="KW-0472">Membrane</keyword>
<evidence type="ECO:0000313" key="3">
    <source>
        <dbReference type="EMBL" id="KCZ55405.1"/>
    </source>
</evidence>
<gene>
    <name evidence="3" type="ORF">HY29_12785</name>
</gene>
<keyword evidence="2" id="KW-1133">Transmembrane helix</keyword>
<organism evidence="3 4">
    <name type="scientific">Hyphomonas beringensis</name>
    <dbReference type="NCBI Taxonomy" id="1280946"/>
    <lineage>
        <taxon>Bacteria</taxon>
        <taxon>Pseudomonadati</taxon>
        <taxon>Pseudomonadota</taxon>
        <taxon>Alphaproteobacteria</taxon>
        <taxon>Hyphomonadales</taxon>
        <taxon>Hyphomonadaceae</taxon>
        <taxon>Hyphomonas</taxon>
    </lineage>
</organism>
<name>A0A062UGZ9_9PROT</name>
<protein>
    <submittedName>
        <fullName evidence="3">Uncharacterized protein</fullName>
    </submittedName>
</protein>
<proteinExistence type="predicted"/>
<keyword evidence="4" id="KW-1185">Reference proteome</keyword>
<dbReference type="RefSeq" id="WP_155838231.1">
    <property type="nucleotide sequence ID" value="NZ_AWFF01000031.1"/>
</dbReference>
<keyword evidence="2" id="KW-0812">Transmembrane</keyword>
<accession>A0A062UGZ9</accession>
<sequence>MISPEVSPRSDSIAGDKGSMRTRATPTMKLVTVLLAALLFLCLPAFLAMAGA</sequence>
<evidence type="ECO:0000256" key="2">
    <source>
        <dbReference type="SAM" id="Phobius"/>
    </source>
</evidence>
<dbReference type="EMBL" id="AWFF01000031">
    <property type="protein sequence ID" value="KCZ55405.1"/>
    <property type="molecule type" value="Genomic_DNA"/>
</dbReference>
<dbReference type="PATRIC" id="fig|1280946.3.peg.1348"/>
<reference evidence="3 4" key="1">
    <citation type="journal article" date="2014" name="Antonie Van Leeuwenhoek">
        <title>Hyphomonas beringensis sp. nov. and Hyphomonas chukchiensis sp. nov., isolated from surface seawater of the Bering Sea and Chukchi Sea.</title>
        <authorList>
            <person name="Li C."/>
            <person name="Lai Q."/>
            <person name="Li G."/>
            <person name="Dong C."/>
            <person name="Wang J."/>
            <person name="Liao Y."/>
            <person name="Shao Z."/>
        </authorList>
    </citation>
    <scope>NUCLEOTIDE SEQUENCE [LARGE SCALE GENOMIC DNA]</scope>
    <source>
        <strain evidence="3 4">25B14_1</strain>
    </source>
</reference>
<dbReference type="AlphaFoldDB" id="A0A062UGZ9"/>
<dbReference type="Proteomes" id="UP000027037">
    <property type="component" value="Unassembled WGS sequence"/>
</dbReference>
<feature type="region of interest" description="Disordered" evidence="1">
    <location>
        <begin position="1"/>
        <end position="20"/>
    </location>
</feature>
<feature type="transmembrane region" description="Helical" evidence="2">
    <location>
        <begin position="30"/>
        <end position="50"/>
    </location>
</feature>